<dbReference type="WBParaSite" id="EVEC_0000829901-mRNA-1">
    <property type="protein sequence ID" value="EVEC_0000829901-mRNA-1"/>
    <property type="gene ID" value="EVEC_0000829901"/>
</dbReference>
<sequence length="117" mass="13658">MFVPTNGNFRRVWIQNESADNSECQGYDSYNAVHEFWHHVWIVNNSDFKPVENTNYMIIVLTAVIASTLPVTVAAVGGYRGRYEWCRHALRLFQRLGLDFRQYIQNREVGIDAYKVV</sequence>
<evidence type="ECO:0000313" key="3">
    <source>
        <dbReference type="Proteomes" id="UP000274131"/>
    </source>
</evidence>
<feature type="transmembrane region" description="Helical" evidence="1">
    <location>
        <begin position="56"/>
        <end position="79"/>
    </location>
</feature>
<dbReference type="Proteomes" id="UP000274131">
    <property type="component" value="Unassembled WGS sequence"/>
</dbReference>
<keyword evidence="1" id="KW-0472">Membrane</keyword>
<accession>A0A0N4VCK1</accession>
<protein>
    <submittedName>
        <fullName evidence="4">Transmembrane protein</fullName>
    </submittedName>
</protein>
<dbReference type="AlphaFoldDB" id="A0A0N4VCK1"/>
<keyword evidence="1" id="KW-0812">Transmembrane</keyword>
<evidence type="ECO:0000256" key="1">
    <source>
        <dbReference type="SAM" id="Phobius"/>
    </source>
</evidence>
<gene>
    <name evidence="2" type="ORF">EVEC_LOCUS7783</name>
</gene>
<reference evidence="2 3" key="2">
    <citation type="submission" date="2018-10" db="EMBL/GenBank/DDBJ databases">
        <authorList>
            <consortium name="Pathogen Informatics"/>
        </authorList>
    </citation>
    <scope>NUCLEOTIDE SEQUENCE [LARGE SCALE GENOMIC DNA]</scope>
</reference>
<evidence type="ECO:0000313" key="4">
    <source>
        <dbReference type="WBParaSite" id="EVEC_0000829901-mRNA-1"/>
    </source>
</evidence>
<keyword evidence="3" id="KW-1185">Reference proteome</keyword>
<keyword evidence="1" id="KW-1133">Transmembrane helix</keyword>
<name>A0A0N4VCK1_ENTVE</name>
<proteinExistence type="predicted"/>
<organism evidence="4">
    <name type="scientific">Enterobius vermicularis</name>
    <name type="common">Human pinworm</name>
    <dbReference type="NCBI Taxonomy" id="51028"/>
    <lineage>
        <taxon>Eukaryota</taxon>
        <taxon>Metazoa</taxon>
        <taxon>Ecdysozoa</taxon>
        <taxon>Nematoda</taxon>
        <taxon>Chromadorea</taxon>
        <taxon>Rhabditida</taxon>
        <taxon>Spirurina</taxon>
        <taxon>Oxyuridomorpha</taxon>
        <taxon>Oxyuroidea</taxon>
        <taxon>Oxyuridae</taxon>
        <taxon>Enterobius</taxon>
    </lineage>
</organism>
<dbReference type="EMBL" id="UXUI01009088">
    <property type="protein sequence ID" value="VDD93032.1"/>
    <property type="molecule type" value="Genomic_DNA"/>
</dbReference>
<evidence type="ECO:0000313" key="2">
    <source>
        <dbReference type="EMBL" id="VDD93032.1"/>
    </source>
</evidence>
<reference evidence="4" key="1">
    <citation type="submission" date="2017-02" db="UniProtKB">
        <authorList>
            <consortium name="WormBaseParasite"/>
        </authorList>
    </citation>
    <scope>IDENTIFICATION</scope>
</reference>